<keyword evidence="1" id="KW-1133">Transmembrane helix</keyword>
<dbReference type="EMBL" id="JBIGHZ010000003">
    <property type="protein sequence ID" value="MFG6448430.1"/>
    <property type="molecule type" value="Genomic_DNA"/>
</dbReference>
<dbReference type="Pfam" id="PF09838">
    <property type="entry name" value="DUF2065"/>
    <property type="match status" value="1"/>
</dbReference>
<dbReference type="Proteomes" id="UP001606099">
    <property type="component" value="Unassembled WGS sequence"/>
</dbReference>
<dbReference type="InterPro" id="IPR019201">
    <property type="entry name" value="DUF2065"/>
</dbReference>
<gene>
    <name evidence="2" type="ORF">ACG0Z6_09255</name>
</gene>
<name>A0ABW7FVS8_9BURK</name>
<dbReference type="PANTHER" id="PTHR38602:SF1">
    <property type="entry name" value="INNER MEMBRANE PROTEIN"/>
    <property type="match status" value="1"/>
</dbReference>
<keyword evidence="3" id="KW-1185">Reference proteome</keyword>
<sequence length="63" mass="6982">MSDWIWAALALLLVAEGLGPLLHPKGWREVFERMLTLSDGQLRFVGLCSVLVGLLLGALVWLH</sequence>
<feature type="transmembrane region" description="Helical" evidence="1">
    <location>
        <begin position="41"/>
        <end position="62"/>
    </location>
</feature>
<keyword evidence="1" id="KW-0812">Transmembrane</keyword>
<protein>
    <submittedName>
        <fullName evidence="2">DUF2065 domain-containing protein</fullName>
    </submittedName>
</protein>
<proteinExistence type="predicted"/>
<evidence type="ECO:0000313" key="2">
    <source>
        <dbReference type="EMBL" id="MFG6448430.1"/>
    </source>
</evidence>
<keyword evidence="1" id="KW-0472">Membrane</keyword>
<evidence type="ECO:0000256" key="1">
    <source>
        <dbReference type="SAM" id="Phobius"/>
    </source>
</evidence>
<accession>A0ABW7FVS8</accession>
<reference evidence="2 3" key="1">
    <citation type="submission" date="2024-08" db="EMBL/GenBank/DDBJ databases">
        <authorList>
            <person name="Lu H."/>
        </authorList>
    </citation>
    <scope>NUCLEOTIDE SEQUENCE [LARGE SCALE GENOMIC DNA]</scope>
    <source>
        <strain evidence="2 3">BYS180W</strain>
    </source>
</reference>
<dbReference type="PANTHER" id="PTHR38602">
    <property type="entry name" value="INNER MEMBRANE PROTEIN-RELATED"/>
    <property type="match status" value="1"/>
</dbReference>
<comment type="caution">
    <text evidence="2">The sequence shown here is derived from an EMBL/GenBank/DDBJ whole genome shotgun (WGS) entry which is preliminary data.</text>
</comment>
<evidence type="ECO:0000313" key="3">
    <source>
        <dbReference type="Proteomes" id="UP001606099"/>
    </source>
</evidence>
<dbReference type="RefSeq" id="WP_394460650.1">
    <property type="nucleotide sequence ID" value="NZ_JBIGHZ010000003.1"/>
</dbReference>
<organism evidence="2 3">
    <name type="scientific">Roseateles rivi</name>
    <dbReference type="NCBI Taxonomy" id="3299028"/>
    <lineage>
        <taxon>Bacteria</taxon>
        <taxon>Pseudomonadati</taxon>
        <taxon>Pseudomonadota</taxon>
        <taxon>Betaproteobacteria</taxon>
        <taxon>Burkholderiales</taxon>
        <taxon>Sphaerotilaceae</taxon>
        <taxon>Roseateles</taxon>
    </lineage>
</organism>